<sequence length="170" mass="17391">MESCRLSGARPNTRVDTTGAFPTRPLATQSTVAQRCTTKPASGHTSASVPGGPKKGDVKASPEPQMLAEESATKHRPAPALSPATRHAPRLSETPPSAQESGTYACSVPVSNSTQGSDICRRDAALAATCAGQNELSSGSCDAVLDASVTVTVDAALDEIDRRASAVTSE</sequence>
<proteinExistence type="predicted"/>
<reference evidence="1" key="1">
    <citation type="submission" date="2020-05" db="EMBL/GenBank/DDBJ databases">
        <title>Large-scale comparative analyses of tick genomes elucidate their genetic diversity and vector capacities.</title>
        <authorList>
            <person name="Jia N."/>
            <person name="Wang J."/>
            <person name="Shi W."/>
            <person name="Du L."/>
            <person name="Sun Y."/>
            <person name="Zhan W."/>
            <person name="Jiang J."/>
            <person name="Wang Q."/>
            <person name="Zhang B."/>
            <person name="Ji P."/>
            <person name="Sakyi L.B."/>
            <person name="Cui X."/>
            <person name="Yuan T."/>
            <person name="Jiang B."/>
            <person name="Yang W."/>
            <person name="Lam T.T.-Y."/>
            <person name="Chang Q."/>
            <person name="Ding S."/>
            <person name="Wang X."/>
            <person name="Zhu J."/>
            <person name="Ruan X."/>
            <person name="Zhao L."/>
            <person name="Wei J."/>
            <person name="Que T."/>
            <person name="Du C."/>
            <person name="Cheng J."/>
            <person name="Dai P."/>
            <person name="Han X."/>
            <person name="Huang E."/>
            <person name="Gao Y."/>
            <person name="Liu J."/>
            <person name="Shao H."/>
            <person name="Ye R."/>
            <person name="Li L."/>
            <person name="Wei W."/>
            <person name="Wang X."/>
            <person name="Wang C."/>
            <person name="Yang T."/>
            <person name="Huo Q."/>
            <person name="Li W."/>
            <person name="Guo W."/>
            <person name="Chen H."/>
            <person name="Zhou L."/>
            <person name="Ni X."/>
            <person name="Tian J."/>
            <person name="Zhou Y."/>
            <person name="Sheng Y."/>
            <person name="Liu T."/>
            <person name="Pan Y."/>
            <person name="Xia L."/>
            <person name="Li J."/>
            <person name="Zhao F."/>
            <person name="Cao W."/>
        </authorList>
    </citation>
    <scope>NUCLEOTIDE SEQUENCE</scope>
    <source>
        <strain evidence="1">Hyas-2018</strain>
    </source>
</reference>
<comment type="caution">
    <text evidence="1">The sequence shown here is derived from an EMBL/GenBank/DDBJ whole genome shotgun (WGS) entry which is preliminary data.</text>
</comment>
<keyword evidence="2" id="KW-1185">Reference proteome</keyword>
<evidence type="ECO:0000313" key="1">
    <source>
        <dbReference type="EMBL" id="KAH6935153.1"/>
    </source>
</evidence>
<name>A0ACB7SKB3_HYAAI</name>
<dbReference type="Proteomes" id="UP000821845">
    <property type="component" value="Chromosome 3"/>
</dbReference>
<gene>
    <name evidence="1" type="ORF">HPB50_003545</name>
</gene>
<evidence type="ECO:0000313" key="2">
    <source>
        <dbReference type="Proteomes" id="UP000821845"/>
    </source>
</evidence>
<protein>
    <submittedName>
        <fullName evidence="1">Uncharacterized protein</fullName>
    </submittedName>
</protein>
<dbReference type="EMBL" id="CM023483">
    <property type="protein sequence ID" value="KAH6935153.1"/>
    <property type="molecule type" value="Genomic_DNA"/>
</dbReference>
<accession>A0ACB7SKB3</accession>
<organism evidence="1 2">
    <name type="scientific">Hyalomma asiaticum</name>
    <name type="common">Tick</name>
    <dbReference type="NCBI Taxonomy" id="266040"/>
    <lineage>
        <taxon>Eukaryota</taxon>
        <taxon>Metazoa</taxon>
        <taxon>Ecdysozoa</taxon>
        <taxon>Arthropoda</taxon>
        <taxon>Chelicerata</taxon>
        <taxon>Arachnida</taxon>
        <taxon>Acari</taxon>
        <taxon>Parasitiformes</taxon>
        <taxon>Ixodida</taxon>
        <taxon>Ixodoidea</taxon>
        <taxon>Ixodidae</taxon>
        <taxon>Hyalomminae</taxon>
        <taxon>Hyalomma</taxon>
    </lineage>
</organism>